<dbReference type="RefSeq" id="WP_023493215.1">
    <property type="nucleotide sequence ID" value="NZ_AYLO01000008.1"/>
</dbReference>
<accession>V5BKY0</accession>
<protein>
    <submittedName>
        <fullName evidence="1">Uncharacterized protein</fullName>
    </submittedName>
</protein>
<proteinExistence type="predicted"/>
<keyword evidence="2" id="KW-1185">Reference proteome</keyword>
<gene>
    <name evidence="1" type="ORF">MGMO_8c01190</name>
</gene>
<dbReference type="OrthoDB" id="6119038at2"/>
<comment type="caution">
    <text evidence="1">The sequence shown here is derived from an EMBL/GenBank/DDBJ whole genome shotgun (WGS) entry which is preliminary data.</text>
</comment>
<dbReference type="AlphaFoldDB" id="V5BKY0"/>
<name>V5BKY0_9GAMM</name>
<organism evidence="1 2">
    <name type="scientific">Methyloglobulus morosus KoM1</name>
    <dbReference type="NCBI Taxonomy" id="1116472"/>
    <lineage>
        <taxon>Bacteria</taxon>
        <taxon>Pseudomonadati</taxon>
        <taxon>Pseudomonadota</taxon>
        <taxon>Gammaproteobacteria</taxon>
        <taxon>Methylococcales</taxon>
        <taxon>Methylococcaceae</taxon>
        <taxon>Methyloglobulus</taxon>
    </lineage>
</organism>
<dbReference type="EMBL" id="AYLO01000008">
    <property type="protein sequence ID" value="ESS73980.1"/>
    <property type="molecule type" value="Genomic_DNA"/>
</dbReference>
<evidence type="ECO:0000313" key="2">
    <source>
        <dbReference type="Proteomes" id="UP000017842"/>
    </source>
</evidence>
<evidence type="ECO:0000313" key="1">
    <source>
        <dbReference type="EMBL" id="ESS73980.1"/>
    </source>
</evidence>
<dbReference type="Proteomes" id="UP000017842">
    <property type="component" value="Unassembled WGS sequence"/>
</dbReference>
<sequence length="295" mass="33268">MILDTFKRQAPVLPQFTASYRSIYFEPIIGSGERFVIGIMALAETGESRVLQTLSEKTMRSMYGDKTDQIRGLVSLILESAESHLKAEFPLEQWQPPVSGAFAGMTQKTYSNNGLEGVLFQAITSYASLYKGKIVKDGLSELTDNELPEDEAERNTDSLIQQVKNILQLQPIDYQSHWKKVVRIKENSAITIDYLGARYNANLSNFDVKDIGNALKVAKAKLFDLDVLREKRQHEVFSSEQNYELLIGLKNDAPNDAKDCFVQIEQLADTKNLRVIKKATPQEMADRILLQEKAA</sequence>
<reference evidence="1 2" key="1">
    <citation type="journal article" date="2013" name="Genome Announc.">
        <title>Draft Genome Sequence of the Methanotrophic Gammaproteobacterium Methyloglobulus morosus DSM 22980 Strain KoM1.</title>
        <authorList>
            <person name="Poehlein A."/>
            <person name="Deutzmann J.S."/>
            <person name="Daniel R."/>
            <person name="Simeonova D.D."/>
        </authorList>
    </citation>
    <scope>NUCLEOTIDE SEQUENCE [LARGE SCALE GENOMIC DNA]</scope>
    <source>
        <strain evidence="1 2">KoM1</strain>
    </source>
</reference>
<dbReference type="eggNOG" id="ENOG50307H4">
    <property type="taxonomic scope" value="Bacteria"/>
</dbReference>